<sequence length="101" mass="11658">MTFESLYVREFTTPEGEWDMDRLTEVLPEDFVQQIASLLPPFGSHCPDVPEWAHSSLGCFTLSSTYDQLRTAAVLSNAVYDDGWNLVWKWQESQCICLFLF</sequence>
<dbReference type="EMBL" id="CM001887">
    <property type="protein sequence ID" value="EOY32729.1"/>
    <property type="molecule type" value="Genomic_DNA"/>
</dbReference>
<dbReference type="Gramene" id="EOY32729">
    <property type="protein sequence ID" value="EOY32729"/>
    <property type="gene ID" value="TCM_040753"/>
</dbReference>
<organism evidence="1 2">
    <name type="scientific">Theobroma cacao</name>
    <name type="common">Cacao</name>
    <name type="synonym">Cocoa</name>
    <dbReference type="NCBI Taxonomy" id="3641"/>
    <lineage>
        <taxon>Eukaryota</taxon>
        <taxon>Viridiplantae</taxon>
        <taxon>Streptophyta</taxon>
        <taxon>Embryophyta</taxon>
        <taxon>Tracheophyta</taxon>
        <taxon>Spermatophyta</taxon>
        <taxon>Magnoliopsida</taxon>
        <taxon>eudicotyledons</taxon>
        <taxon>Gunneridae</taxon>
        <taxon>Pentapetalae</taxon>
        <taxon>rosids</taxon>
        <taxon>malvids</taxon>
        <taxon>Malvales</taxon>
        <taxon>Malvaceae</taxon>
        <taxon>Byttnerioideae</taxon>
        <taxon>Theobroma</taxon>
    </lineage>
</organism>
<evidence type="ECO:0000313" key="1">
    <source>
        <dbReference type="EMBL" id="EOY32729.1"/>
    </source>
</evidence>
<dbReference type="AlphaFoldDB" id="A0A061GZB2"/>
<evidence type="ECO:0000313" key="2">
    <source>
        <dbReference type="Proteomes" id="UP000026915"/>
    </source>
</evidence>
<dbReference type="HOGENOM" id="CLU_2296820_0_0_1"/>
<keyword evidence="2" id="KW-1185">Reference proteome</keyword>
<proteinExistence type="predicted"/>
<gene>
    <name evidence="1" type="ORF">TCM_040753</name>
</gene>
<dbReference type="Proteomes" id="UP000026915">
    <property type="component" value="Chromosome 9"/>
</dbReference>
<dbReference type="InParanoid" id="A0A061GZB2"/>
<reference evidence="1 2" key="1">
    <citation type="journal article" date="2013" name="Genome Biol.">
        <title>The genome sequence of the most widely cultivated cacao type and its use to identify candidate genes regulating pod color.</title>
        <authorList>
            <person name="Motamayor J.C."/>
            <person name="Mockaitis K."/>
            <person name="Schmutz J."/>
            <person name="Haiminen N."/>
            <person name="Iii D.L."/>
            <person name="Cornejo O."/>
            <person name="Findley S.D."/>
            <person name="Zheng P."/>
            <person name="Utro F."/>
            <person name="Royaert S."/>
            <person name="Saski C."/>
            <person name="Jenkins J."/>
            <person name="Podicheti R."/>
            <person name="Zhao M."/>
            <person name="Scheffler B.E."/>
            <person name="Stack J.C."/>
            <person name="Feltus F.A."/>
            <person name="Mustiga G.M."/>
            <person name="Amores F."/>
            <person name="Phillips W."/>
            <person name="Marelli J.P."/>
            <person name="May G.D."/>
            <person name="Shapiro H."/>
            <person name="Ma J."/>
            <person name="Bustamante C.D."/>
            <person name="Schnell R.J."/>
            <person name="Main D."/>
            <person name="Gilbert D."/>
            <person name="Parida L."/>
            <person name="Kuhn D.N."/>
        </authorList>
    </citation>
    <scope>NUCLEOTIDE SEQUENCE [LARGE SCALE GENOMIC DNA]</scope>
    <source>
        <strain evidence="2">cv. Matina 1-6</strain>
    </source>
</reference>
<name>A0A061GZB2_THECC</name>
<accession>A0A061GZB2</accession>
<protein>
    <submittedName>
        <fullName evidence="1">Uncharacterized protein</fullName>
    </submittedName>
</protein>